<accession>A0A382CR31</accession>
<sequence length="34" mass="3809">MGTHATTLNRKGDRCDQMIETLVFVSTHYSIGEP</sequence>
<gene>
    <name evidence="1" type="ORF">METZ01_LOCUS181409</name>
</gene>
<name>A0A382CR31_9ZZZZ</name>
<protein>
    <submittedName>
        <fullName evidence="1">Uncharacterized protein</fullName>
    </submittedName>
</protein>
<reference evidence="1" key="1">
    <citation type="submission" date="2018-05" db="EMBL/GenBank/DDBJ databases">
        <authorList>
            <person name="Lanie J.A."/>
            <person name="Ng W.-L."/>
            <person name="Kazmierczak K.M."/>
            <person name="Andrzejewski T.M."/>
            <person name="Davidsen T.M."/>
            <person name="Wayne K.J."/>
            <person name="Tettelin H."/>
            <person name="Glass J.I."/>
            <person name="Rusch D."/>
            <person name="Podicherti R."/>
            <person name="Tsui H.-C.T."/>
            <person name="Winkler M.E."/>
        </authorList>
    </citation>
    <scope>NUCLEOTIDE SEQUENCE</scope>
</reference>
<proteinExistence type="predicted"/>
<evidence type="ECO:0000313" key="1">
    <source>
        <dbReference type="EMBL" id="SVB28555.1"/>
    </source>
</evidence>
<dbReference type="EMBL" id="UINC01035714">
    <property type="protein sequence ID" value="SVB28555.1"/>
    <property type="molecule type" value="Genomic_DNA"/>
</dbReference>
<organism evidence="1">
    <name type="scientific">marine metagenome</name>
    <dbReference type="NCBI Taxonomy" id="408172"/>
    <lineage>
        <taxon>unclassified sequences</taxon>
        <taxon>metagenomes</taxon>
        <taxon>ecological metagenomes</taxon>
    </lineage>
</organism>
<dbReference type="AlphaFoldDB" id="A0A382CR31"/>